<dbReference type="GO" id="GO:0006364">
    <property type="term" value="P:rRNA processing"/>
    <property type="evidence" value="ECO:0007669"/>
    <property type="project" value="UniProtKB-UniRule"/>
</dbReference>
<name>A0A4Q8LFX5_9GAMM</name>
<gene>
    <name evidence="8 9" type="primary">ybeY</name>
    <name evidence="9" type="ORF">EA660_01700</name>
</gene>
<evidence type="ECO:0000256" key="6">
    <source>
        <dbReference type="ARBA" id="ARBA00022801"/>
    </source>
</evidence>
<keyword evidence="5 8" id="KW-0255">Endonuclease</keyword>
<dbReference type="Proteomes" id="UP000292627">
    <property type="component" value="Unassembled WGS sequence"/>
</dbReference>
<comment type="subcellular location">
    <subcellularLocation>
        <location evidence="8">Cytoplasm</location>
    </subcellularLocation>
</comment>
<dbReference type="PANTHER" id="PTHR46986">
    <property type="entry name" value="ENDORIBONUCLEASE YBEY, CHLOROPLASTIC"/>
    <property type="match status" value="1"/>
</dbReference>
<evidence type="ECO:0000256" key="8">
    <source>
        <dbReference type="HAMAP-Rule" id="MF_00009"/>
    </source>
</evidence>
<dbReference type="InterPro" id="IPR020549">
    <property type="entry name" value="YbeY_CS"/>
</dbReference>
<keyword evidence="3 8" id="KW-0540">Nuclease</keyword>
<dbReference type="PANTHER" id="PTHR46986:SF1">
    <property type="entry name" value="ENDORIBONUCLEASE YBEY, CHLOROPLASTIC"/>
    <property type="match status" value="1"/>
</dbReference>
<evidence type="ECO:0000313" key="10">
    <source>
        <dbReference type="Proteomes" id="UP000292627"/>
    </source>
</evidence>
<accession>A0A4Q8LFX5</accession>
<evidence type="ECO:0000256" key="3">
    <source>
        <dbReference type="ARBA" id="ARBA00022722"/>
    </source>
</evidence>
<evidence type="ECO:0000313" key="9">
    <source>
        <dbReference type="EMBL" id="TAA28327.1"/>
    </source>
</evidence>
<feature type="binding site" evidence="8">
    <location>
        <position position="133"/>
    </location>
    <ligand>
        <name>Zn(2+)</name>
        <dbReference type="ChEBI" id="CHEBI:29105"/>
        <note>catalytic</note>
    </ligand>
</feature>
<keyword evidence="8" id="KW-0698">rRNA processing</keyword>
<feature type="binding site" evidence="8">
    <location>
        <position position="127"/>
    </location>
    <ligand>
        <name>Zn(2+)</name>
        <dbReference type="ChEBI" id="CHEBI:29105"/>
        <note>catalytic</note>
    </ligand>
</feature>
<dbReference type="GO" id="GO:0004521">
    <property type="term" value="F:RNA endonuclease activity"/>
    <property type="evidence" value="ECO:0007669"/>
    <property type="project" value="UniProtKB-UniRule"/>
</dbReference>
<keyword evidence="6 8" id="KW-0378">Hydrolase</keyword>
<dbReference type="InterPro" id="IPR023091">
    <property type="entry name" value="MetalPrtase_cat_dom_sf_prd"/>
</dbReference>
<evidence type="ECO:0000256" key="7">
    <source>
        <dbReference type="ARBA" id="ARBA00022833"/>
    </source>
</evidence>
<dbReference type="AlphaFoldDB" id="A0A4Q8LFX5"/>
<dbReference type="Pfam" id="PF02130">
    <property type="entry name" value="YbeY"/>
    <property type="match status" value="1"/>
</dbReference>
<comment type="function">
    <text evidence="8">Single strand-specific metallo-endoribonuclease involved in late-stage 70S ribosome quality control and in maturation of the 3' terminus of the 16S rRNA.</text>
</comment>
<dbReference type="GO" id="GO:0004222">
    <property type="term" value="F:metalloendopeptidase activity"/>
    <property type="evidence" value="ECO:0007669"/>
    <property type="project" value="InterPro"/>
</dbReference>
<keyword evidence="7 8" id="KW-0862">Zinc</keyword>
<dbReference type="SUPFAM" id="SSF55486">
    <property type="entry name" value="Metalloproteases ('zincins'), catalytic domain"/>
    <property type="match status" value="1"/>
</dbReference>
<dbReference type="Gene3D" id="3.40.390.30">
    <property type="entry name" value="Metalloproteases ('zincins'), catalytic domain"/>
    <property type="match status" value="1"/>
</dbReference>
<keyword evidence="8" id="KW-0963">Cytoplasm</keyword>
<dbReference type="InterPro" id="IPR002036">
    <property type="entry name" value="YbeY"/>
</dbReference>
<feature type="binding site" evidence="8">
    <location>
        <position position="123"/>
    </location>
    <ligand>
        <name>Zn(2+)</name>
        <dbReference type="ChEBI" id="CHEBI:29105"/>
        <note>catalytic</note>
    </ligand>
</feature>
<dbReference type="GO" id="GO:0005737">
    <property type="term" value="C:cytoplasm"/>
    <property type="evidence" value="ECO:0007669"/>
    <property type="project" value="UniProtKB-SubCell"/>
</dbReference>
<dbReference type="NCBIfam" id="TIGR00043">
    <property type="entry name" value="rRNA maturation RNase YbeY"/>
    <property type="match status" value="1"/>
</dbReference>
<dbReference type="RefSeq" id="WP_130549898.1">
    <property type="nucleotide sequence ID" value="NZ_SHMC01000001.1"/>
</dbReference>
<comment type="similarity">
    <text evidence="1 8">Belongs to the endoribonuclease YbeY family.</text>
</comment>
<sequence>MTQGPIHLQVAVSYALPRAGLPSAVSFRKWVAAALKGRIREADLAIRLVDAKEGRALNRHYRGKDYATNVLSFPGELDETIKLPKGVTMPLLGDLVICAPVVAREAREQDKALLAHYAHLTVHGTLHLLGWDHEGDKEAEAMERLEREILAELGIDDPYAADGAA</sequence>
<dbReference type="PROSITE" id="PS01306">
    <property type="entry name" value="UPF0054"/>
    <property type="match status" value="1"/>
</dbReference>
<evidence type="ECO:0000256" key="1">
    <source>
        <dbReference type="ARBA" id="ARBA00010875"/>
    </source>
</evidence>
<dbReference type="OrthoDB" id="9807740at2"/>
<keyword evidence="4 8" id="KW-0479">Metal-binding</keyword>
<keyword evidence="2 8" id="KW-0690">Ribosome biogenesis</keyword>
<dbReference type="EC" id="3.1.-.-" evidence="8"/>
<evidence type="ECO:0000256" key="4">
    <source>
        <dbReference type="ARBA" id="ARBA00022723"/>
    </source>
</evidence>
<organism evidence="9 10">
    <name type="scientific">Pseudoxanthomonas winnipegensis</name>
    <dbReference type="NCBI Taxonomy" id="2480810"/>
    <lineage>
        <taxon>Bacteria</taxon>
        <taxon>Pseudomonadati</taxon>
        <taxon>Pseudomonadota</taxon>
        <taxon>Gammaproteobacteria</taxon>
        <taxon>Lysobacterales</taxon>
        <taxon>Lysobacteraceae</taxon>
        <taxon>Pseudoxanthomonas</taxon>
    </lineage>
</organism>
<reference evidence="9 10" key="1">
    <citation type="submission" date="2019-02" db="EMBL/GenBank/DDBJ databases">
        <title>WGS of Pseudoxanthomonas species novum from clinical isolates.</title>
        <authorList>
            <person name="Bernier A.-M."/>
            <person name="Bernard K."/>
            <person name="Vachon A."/>
        </authorList>
    </citation>
    <scope>NUCLEOTIDE SEQUENCE [LARGE SCALE GENOMIC DNA]</scope>
    <source>
        <strain evidence="9 10">NML171200</strain>
    </source>
</reference>
<dbReference type="EMBL" id="SHMC01000001">
    <property type="protein sequence ID" value="TAA28327.1"/>
    <property type="molecule type" value="Genomic_DNA"/>
</dbReference>
<dbReference type="HAMAP" id="MF_00009">
    <property type="entry name" value="Endoribonucl_YbeY"/>
    <property type="match status" value="1"/>
</dbReference>
<proteinExistence type="inferred from homology"/>
<dbReference type="GO" id="GO:0008270">
    <property type="term" value="F:zinc ion binding"/>
    <property type="evidence" value="ECO:0007669"/>
    <property type="project" value="UniProtKB-UniRule"/>
</dbReference>
<comment type="caution">
    <text evidence="9">The sequence shown here is derived from an EMBL/GenBank/DDBJ whole genome shotgun (WGS) entry which is preliminary data.</text>
</comment>
<evidence type="ECO:0000256" key="5">
    <source>
        <dbReference type="ARBA" id="ARBA00022759"/>
    </source>
</evidence>
<comment type="cofactor">
    <cofactor evidence="8">
        <name>Zn(2+)</name>
        <dbReference type="ChEBI" id="CHEBI:29105"/>
    </cofactor>
    <text evidence="8">Binds 1 zinc ion.</text>
</comment>
<evidence type="ECO:0000256" key="2">
    <source>
        <dbReference type="ARBA" id="ARBA00022517"/>
    </source>
</evidence>
<protein>
    <recommendedName>
        <fullName evidence="8">Endoribonuclease YbeY</fullName>
        <ecNumber evidence="8">3.1.-.-</ecNumber>
    </recommendedName>
</protein>